<feature type="transmembrane region" description="Helical" evidence="1">
    <location>
        <begin position="94"/>
        <end position="112"/>
    </location>
</feature>
<proteinExistence type="predicted"/>
<feature type="transmembrane region" description="Helical" evidence="1">
    <location>
        <begin position="124"/>
        <end position="143"/>
    </location>
</feature>
<dbReference type="AlphaFoldDB" id="A0A3N4NJG5"/>
<name>A0A3N4NJG5_9FLAO</name>
<keyword evidence="1" id="KW-0472">Membrane</keyword>
<keyword evidence="3" id="KW-1185">Reference proteome</keyword>
<gene>
    <name evidence="2" type="ORF">EGM88_14505</name>
</gene>
<accession>A0A3N4NJG5</accession>
<dbReference type="Proteomes" id="UP000270856">
    <property type="component" value="Unassembled WGS sequence"/>
</dbReference>
<evidence type="ECO:0000313" key="3">
    <source>
        <dbReference type="Proteomes" id="UP000270856"/>
    </source>
</evidence>
<evidence type="ECO:0000313" key="2">
    <source>
        <dbReference type="EMBL" id="RPD91649.1"/>
    </source>
</evidence>
<evidence type="ECO:0000256" key="1">
    <source>
        <dbReference type="SAM" id="Phobius"/>
    </source>
</evidence>
<protein>
    <submittedName>
        <fullName evidence="2">Uncharacterized protein</fullName>
    </submittedName>
</protein>
<keyword evidence="1" id="KW-0812">Transmembrane</keyword>
<organism evidence="2 3">
    <name type="scientific">Aureibaculum marinum</name>
    <dbReference type="NCBI Taxonomy" id="2487930"/>
    <lineage>
        <taxon>Bacteria</taxon>
        <taxon>Pseudomonadati</taxon>
        <taxon>Bacteroidota</taxon>
        <taxon>Flavobacteriia</taxon>
        <taxon>Flavobacteriales</taxon>
        <taxon>Flavobacteriaceae</taxon>
        <taxon>Aureibaculum</taxon>
    </lineage>
</organism>
<reference evidence="2 3" key="1">
    <citation type="submission" date="2018-11" db="EMBL/GenBank/DDBJ databases">
        <title>Aureibaculum marinum gen. nov., sp. nov., a member of the family Flavobacteriaceae isolated from the Bohai Sea.</title>
        <authorList>
            <person name="Ji X."/>
        </authorList>
    </citation>
    <scope>NUCLEOTIDE SEQUENCE [LARGE SCALE GENOMIC DNA]</scope>
    <source>
        <strain evidence="2 3">BH-SD17</strain>
    </source>
</reference>
<dbReference type="EMBL" id="RPFJ01000058">
    <property type="protein sequence ID" value="RPD91649.1"/>
    <property type="molecule type" value="Genomic_DNA"/>
</dbReference>
<keyword evidence="1" id="KW-1133">Transmembrane helix</keyword>
<comment type="caution">
    <text evidence="2">The sequence shown here is derived from an EMBL/GenBank/DDBJ whole genome shotgun (WGS) entry which is preliminary data.</text>
</comment>
<sequence>MTTDVEIQKTEFVSKFKQHVDEGSTGMFSDTFDVFSSSKNEYKGQVGHEGFKIKRRRKFFDTNMNLAVASGTYRQSNEKLIIETEINGFSGMMIPFYLFAIVFYSIFIGVFFMADNIEGNGAGFALPFILIHAAFMFGIPYFIMRRSTKRMKHELEREFYFMTKK</sequence>
<dbReference type="RefSeq" id="WP_123899134.1">
    <property type="nucleotide sequence ID" value="NZ_RPFJ01000058.1"/>
</dbReference>
<dbReference type="OrthoDB" id="886186at2"/>